<dbReference type="EMBL" id="VSRR010002394">
    <property type="protein sequence ID" value="MPC31237.1"/>
    <property type="molecule type" value="Genomic_DNA"/>
</dbReference>
<protein>
    <submittedName>
        <fullName evidence="1">Uncharacterized protein</fullName>
    </submittedName>
</protein>
<reference evidence="1 2" key="1">
    <citation type="submission" date="2019-05" db="EMBL/GenBank/DDBJ databases">
        <title>Another draft genome of Portunus trituberculatus and its Hox gene families provides insights of decapod evolution.</title>
        <authorList>
            <person name="Jeong J.-H."/>
            <person name="Song I."/>
            <person name="Kim S."/>
            <person name="Choi T."/>
            <person name="Kim D."/>
            <person name="Ryu S."/>
            <person name="Kim W."/>
        </authorList>
    </citation>
    <scope>NUCLEOTIDE SEQUENCE [LARGE SCALE GENOMIC DNA]</scope>
    <source>
        <tissue evidence="1">Muscle</tissue>
    </source>
</reference>
<evidence type="ECO:0000313" key="2">
    <source>
        <dbReference type="Proteomes" id="UP000324222"/>
    </source>
</evidence>
<dbReference type="Proteomes" id="UP000324222">
    <property type="component" value="Unassembled WGS sequence"/>
</dbReference>
<sequence length="113" mass="11899">MAARCCYAEPITNLEVLAVFLNTLVRLLGTPSWPLPGHQALCIVTNTLKTFARMAQTRPSSCAGSAGGKTWVVGVGGGVGDGVCMGVCVGVCGGVTLRNQLWELRRSLCEDKM</sequence>
<proteinExistence type="predicted"/>
<organism evidence="1 2">
    <name type="scientific">Portunus trituberculatus</name>
    <name type="common">Swimming crab</name>
    <name type="synonym">Neptunus trituberculatus</name>
    <dbReference type="NCBI Taxonomy" id="210409"/>
    <lineage>
        <taxon>Eukaryota</taxon>
        <taxon>Metazoa</taxon>
        <taxon>Ecdysozoa</taxon>
        <taxon>Arthropoda</taxon>
        <taxon>Crustacea</taxon>
        <taxon>Multicrustacea</taxon>
        <taxon>Malacostraca</taxon>
        <taxon>Eumalacostraca</taxon>
        <taxon>Eucarida</taxon>
        <taxon>Decapoda</taxon>
        <taxon>Pleocyemata</taxon>
        <taxon>Brachyura</taxon>
        <taxon>Eubrachyura</taxon>
        <taxon>Portunoidea</taxon>
        <taxon>Portunidae</taxon>
        <taxon>Portuninae</taxon>
        <taxon>Portunus</taxon>
    </lineage>
</organism>
<keyword evidence="2" id="KW-1185">Reference proteome</keyword>
<comment type="caution">
    <text evidence="1">The sequence shown here is derived from an EMBL/GenBank/DDBJ whole genome shotgun (WGS) entry which is preliminary data.</text>
</comment>
<gene>
    <name evidence="1" type="ORF">E2C01_024520</name>
</gene>
<dbReference type="AlphaFoldDB" id="A0A5B7ED26"/>
<accession>A0A5B7ED26</accession>
<name>A0A5B7ED26_PORTR</name>
<evidence type="ECO:0000313" key="1">
    <source>
        <dbReference type="EMBL" id="MPC31237.1"/>
    </source>
</evidence>